<dbReference type="PROSITE" id="PS50293">
    <property type="entry name" value="TPR_REGION"/>
    <property type="match status" value="1"/>
</dbReference>
<dbReference type="Proteomes" id="UP000676336">
    <property type="component" value="Unassembled WGS sequence"/>
</dbReference>
<dbReference type="PANTHER" id="PTHR45641">
    <property type="entry name" value="TETRATRICOPEPTIDE REPEAT PROTEIN (AFU_ORTHOLOGUE AFUA_6G03870)"/>
    <property type="match status" value="1"/>
</dbReference>
<feature type="repeat" description="TPR" evidence="3">
    <location>
        <begin position="230"/>
        <end position="263"/>
    </location>
</feature>
<dbReference type="InterPro" id="IPR011990">
    <property type="entry name" value="TPR-like_helical_dom_sf"/>
</dbReference>
<dbReference type="PANTHER" id="PTHR45641:SF1">
    <property type="entry name" value="AAA+ ATPASE DOMAIN-CONTAINING PROTEIN"/>
    <property type="match status" value="1"/>
</dbReference>
<dbReference type="AlphaFoldDB" id="A0A816GGZ0"/>
<keyword evidence="1" id="KW-0677">Repeat</keyword>
<accession>A0A816GGZ0</accession>
<dbReference type="SUPFAM" id="SSF48452">
    <property type="entry name" value="TPR-like"/>
    <property type="match status" value="1"/>
</dbReference>
<proteinExistence type="predicted"/>
<evidence type="ECO:0000256" key="3">
    <source>
        <dbReference type="PROSITE-ProRule" id="PRU00339"/>
    </source>
</evidence>
<protein>
    <recommendedName>
        <fullName evidence="7">Kinesin light chain</fullName>
    </recommendedName>
</protein>
<dbReference type="EMBL" id="CAJNOW010019590">
    <property type="protein sequence ID" value="CAF1673449.1"/>
    <property type="molecule type" value="Genomic_DNA"/>
</dbReference>
<evidence type="ECO:0000313" key="6">
    <source>
        <dbReference type="Proteomes" id="UP000663834"/>
    </source>
</evidence>
<reference evidence="4" key="1">
    <citation type="submission" date="2021-02" db="EMBL/GenBank/DDBJ databases">
        <authorList>
            <person name="Nowell W R."/>
        </authorList>
    </citation>
    <scope>NUCLEOTIDE SEQUENCE</scope>
</reference>
<evidence type="ECO:0000313" key="5">
    <source>
        <dbReference type="EMBL" id="CAF3855597.1"/>
    </source>
</evidence>
<gene>
    <name evidence="4" type="ORF">KQP761_LOCUS34770</name>
    <name evidence="5" type="ORF">SMN809_LOCUS4266</name>
</gene>
<dbReference type="OrthoDB" id="5986190at2759"/>
<dbReference type="SMART" id="SM00028">
    <property type="entry name" value="TPR"/>
    <property type="match status" value="4"/>
</dbReference>
<evidence type="ECO:0008006" key="7">
    <source>
        <dbReference type="Google" id="ProtNLM"/>
    </source>
</evidence>
<evidence type="ECO:0000313" key="4">
    <source>
        <dbReference type="EMBL" id="CAF1673449.1"/>
    </source>
</evidence>
<sequence length="286" mass="33547">MCVLIDQYSAVREEAEILFTMHTVFHVIDIKQAADDSHRWEVDLSITDENGPQLATLIESIRKQTACTGWYQMSQLLFRLGHFQQAEGIYSEMLTKASNDFHRAHLYYHIRVIKCNQGAYQEPAALYERSDKIFRILLSRNHPDLAVFYNNIDQMYTELGDYLKSLKLYKKSVKISKISLSQNHPNLAYCYDNMGQLYCYMGDHCKELEFYEKAQKIRQAFRRSNHPDLAQSYNNIGDMYYKMGDYLRALEAHEKSLKIYKTISASKSSPFSYCLRQYRYCASRNG</sequence>
<feature type="repeat" description="TPR" evidence="3">
    <location>
        <begin position="146"/>
        <end position="179"/>
    </location>
</feature>
<comment type="caution">
    <text evidence="4">The sequence shown here is derived from an EMBL/GenBank/DDBJ whole genome shotgun (WGS) entry which is preliminary data.</text>
</comment>
<evidence type="ECO:0000256" key="1">
    <source>
        <dbReference type="ARBA" id="ARBA00022737"/>
    </source>
</evidence>
<dbReference type="Proteomes" id="UP000663834">
    <property type="component" value="Unassembled WGS sequence"/>
</dbReference>
<dbReference type="PROSITE" id="PS50005">
    <property type="entry name" value="TPR"/>
    <property type="match status" value="2"/>
</dbReference>
<dbReference type="EMBL" id="CAJOBI010000966">
    <property type="protein sequence ID" value="CAF3855597.1"/>
    <property type="molecule type" value="Genomic_DNA"/>
</dbReference>
<organism evidence="4 6">
    <name type="scientific">Rotaria magnacalcarata</name>
    <dbReference type="NCBI Taxonomy" id="392030"/>
    <lineage>
        <taxon>Eukaryota</taxon>
        <taxon>Metazoa</taxon>
        <taxon>Spiralia</taxon>
        <taxon>Gnathifera</taxon>
        <taxon>Rotifera</taxon>
        <taxon>Eurotatoria</taxon>
        <taxon>Bdelloidea</taxon>
        <taxon>Philodinida</taxon>
        <taxon>Philodinidae</taxon>
        <taxon>Rotaria</taxon>
    </lineage>
</organism>
<evidence type="ECO:0000256" key="2">
    <source>
        <dbReference type="ARBA" id="ARBA00022803"/>
    </source>
</evidence>
<keyword evidence="2 3" id="KW-0802">TPR repeat</keyword>
<name>A0A816GGZ0_9BILA</name>
<dbReference type="InterPro" id="IPR019734">
    <property type="entry name" value="TPR_rpt"/>
</dbReference>
<dbReference type="Gene3D" id="1.25.40.10">
    <property type="entry name" value="Tetratricopeptide repeat domain"/>
    <property type="match status" value="1"/>
</dbReference>
<dbReference type="Pfam" id="PF13374">
    <property type="entry name" value="TPR_10"/>
    <property type="match status" value="1"/>
</dbReference>
<dbReference type="Pfam" id="PF13424">
    <property type="entry name" value="TPR_12"/>
    <property type="match status" value="1"/>
</dbReference>